<dbReference type="InterPro" id="IPR023213">
    <property type="entry name" value="CAT-like_dom_sf"/>
</dbReference>
<dbReference type="InterPro" id="IPR001707">
    <property type="entry name" value="Cmp_AcTrfase"/>
</dbReference>
<sequence>MVNRYIDLTTWHRKNHFEFYKGFEQPCFNICLTIDVTEAIKFANKHNVSKLFTLLYLSSKACNNVEAFKLRISASGKPYKLNKVHPSATLMNNEELFSFCNFKFDEDFENFIHESNKNKLHELAKPALSEVENREDLIFYSIIPWLSFTSFSHAQSKECQDIPKIVFGKFNYQQDKITMPISVELHHALADGLDVAKYIQAFENEISTCHEIKL</sequence>
<evidence type="ECO:0008006" key="3">
    <source>
        <dbReference type="Google" id="ProtNLM"/>
    </source>
</evidence>
<dbReference type="PANTHER" id="PTHR38474:SF1">
    <property type="entry name" value="SLR0299 PROTEIN"/>
    <property type="match status" value="1"/>
</dbReference>
<comment type="caution">
    <text evidence="1">The sequence shown here is derived from an EMBL/GenBank/DDBJ whole genome shotgun (WGS) entry which is preliminary data.</text>
</comment>
<dbReference type="Pfam" id="PF00302">
    <property type="entry name" value="CAT"/>
    <property type="match status" value="1"/>
</dbReference>
<dbReference type="PANTHER" id="PTHR38474">
    <property type="entry name" value="SLR0299 PROTEIN"/>
    <property type="match status" value="1"/>
</dbReference>
<evidence type="ECO:0000313" key="1">
    <source>
        <dbReference type="EMBL" id="NMP32344.1"/>
    </source>
</evidence>
<name>A0A7Y0Q6T5_9GAMM</name>
<dbReference type="Proteomes" id="UP000568664">
    <property type="component" value="Unassembled WGS sequence"/>
</dbReference>
<dbReference type="Gene3D" id="3.30.559.10">
    <property type="entry name" value="Chloramphenicol acetyltransferase-like domain"/>
    <property type="match status" value="1"/>
</dbReference>
<accession>A0A7Y0Q6T5</accession>
<dbReference type="RefSeq" id="WP_169075686.1">
    <property type="nucleotide sequence ID" value="NZ_JABBXH010000004.1"/>
</dbReference>
<keyword evidence="2" id="KW-1185">Reference proteome</keyword>
<dbReference type="EMBL" id="JABBXH010000004">
    <property type="protein sequence ID" value="NMP32344.1"/>
    <property type="molecule type" value="Genomic_DNA"/>
</dbReference>
<dbReference type="SUPFAM" id="SSF52777">
    <property type="entry name" value="CoA-dependent acyltransferases"/>
    <property type="match status" value="1"/>
</dbReference>
<dbReference type="AlphaFoldDB" id="A0A7Y0Q6T5"/>
<evidence type="ECO:0000313" key="2">
    <source>
        <dbReference type="Proteomes" id="UP000568664"/>
    </source>
</evidence>
<proteinExistence type="predicted"/>
<organism evidence="1 2">
    <name type="scientific">Thalassotalea algicola</name>
    <dbReference type="NCBI Taxonomy" id="2716224"/>
    <lineage>
        <taxon>Bacteria</taxon>
        <taxon>Pseudomonadati</taxon>
        <taxon>Pseudomonadota</taxon>
        <taxon>Gammaproteobacteria</taxon>
        <taxon>Alteromonadales</taxon>
        <taxon>Colwelliaceae</taxon>
        <taxon>Thalassotalea</taxon>
    </lineage>
</organism>
<reference evidence="1 2" key="1">
    <citation type="submission" date="2020-04" db="EMBL/GenBank/DDBJ databases">
        <title>Thalassotalea sp. M1531, isolated from the surface of marine red alga.</title>
        <authorList>
            <person name="Pang L."/>
            <person name="Lu D.-C."/>
        </authorList>
    </citation>
    <scope>NUCLEOTIDE SEQUENCE [LARGE SCALE GENOMIC DNA]</scope>
    <source>
        <strain evidence="1 2">M1531</strain>
    </source>
</reference>
<dbReference type="GO" id="GO:0008811">
    <property type="term" value="F:chloramphenicol O-acetyltransferase activity"/>
    <property type="evidence" value="ECO:0007669"/>
    <property type="project" value="InterPro"/>
</dbReference>
<protein>
    <recommendedName>
        <fullName evidence="3">Chloramphenicol acetyltransferase</fullName>
    </recommendedName>
</protein>
<gene>
    <name evidence="1" type="ORF">HII17_12300</name>
</gene>
<dbReference type="SMART" id="SM01059">
    <property type="entry name" value="CAT"/>
    <property type="match status" value="1"/>
</dbReference>